<evidence type="ECO:0000256" key="1">
    <source>
        <dbReference type="ARBA" id="ARBA00004613"/>
    </source>
</evidence>
<dbReference type="InterPro" id="IPR001314">
    <property type="entry name" value="Peptidase_S1A"/>
</dbReference>
<dbReference type="SMART" id="SM00020">
    <property type="entry name" value="Tryp_SPc"/>
    <property type="match status" value="1"/>
</dbReference>
<organism evidence="10 11">
    <name type="scientific">Ranatra chinensis</name>
    <dbReference type="NCBI Taxonomy" id="642074"/>
    <lineage>
        <taxon>Eukaryota</taxon>
        <taxon>Metazoa</taxon>
        <taxon>Ecdysozoa</taxon>
        <taxon>Arthropoda</taxon>
        <taxon>Hexapoda</taxon>
        <taxon>Insecta</taxon>
        <taxon>Pterygota</taxon>
        <taxon>Neoptera</taxon>
        <taxon>Paraneoptera</taxon>
        <taxon>Hemiptera</taxon>
        <taxon>Heteroptera</taxon>
        <taxon>Panheteroptera</taxon>
        <taxon>Nepomorpha</taxon>
        <taxon>Nepidae</taxon>
        <taxon>Ranatrinae</taxon>
        <taxon>Ranatra</taxon>
    </lineage>
</organism>
<reference evidence="10 11" key="1">
    <citation type="submission" date="2024-07" db="EMBL/GenBank/DDBJ databases">
        <title>Chromosome-level genome assembly of the water stick insect Ranatra chinensis (Heteroptera: Nepidae).</title>
        <authorList>
            <person name="Liu X."/>
        </authorList>
    </citation>
    <scope>NUCLEOTIDE SEQUENCE [LARGE SCALE GENOMIC DNA]</scope>
    <source>
        <strain evidence="10">Cailab_2021Rc</strain>
        <tissue evidence="10">Muscle</tissue>
    </source>
</reference>
<sequence>MNQNVFNKYLSSISNNSEGKYCGKASEALSINVGKIFGQGEWPWLAAIFLRNDFGLQFHCSGSLISMKHIATAAHCTQDQDSGPILPEEFLIYLGKYNLEKWAEPNSQIREVSAIIVHPDFQLANYTADLAVLELSTPIIYNRFVRPVCLWNSHLSLQPPTGNFGIVVGWGKDKTGGPIRTEPRIVQLPIVGQEECLRSRKDFFYITSDRTLCAGFRNGTGPCNGDSGGGFIFFVPNENNEYVWQLRGIISLSLLDQDKLTCDLTHFAVFTDVARFTDWLTHTFNITY</sequence>
<dbReference type="PANTHER" id="PTHR24260">
    <property type="match status" value="1"/>
</dbReference>
<dbReference type="InterPro" id="IPR051333">
    <property type="entry name" value="CLIP_Serine_Protease"/>
</dbReference>
<evidence type="ECO:0000256" key="6">
    <source>
        <dbReference type="ARBA" id="ARBA00022825"/>
    </source>
</evidence>
<protein>
    <recommendedName>
        <fullName evidence="9">Peptidase S1 domain-containing protein</fullName>
    </recommendedName>
</protein>
<dbReference type="AlphaFoldDB" id="A0ABD0YF90"/>
<dbReference type="InterPro" id="IPR009003">
    <property type="entry name" value="Peptidase_S1_PA"/>
</dbReference>
<dbReference type="GO" id="GO:0005576">
    <property type="term" value="C:extracellular region"/>
    <property type="evidence" value="ECO:0007669"/>
    <property type="project" value="UniProtKB-SubCell"/>
</dbReference>
<keyword evidence="8" id="KW-1015">Disulfide bond</keyword>
<dbReference type="CDD" id="cd00190">
    <property type="entry name" value="Tryp_SPc"/>
    <property type="match status" value="1"/>
</dbReference>
<dbReference type="GO" id="GO:0008236">
    <property type="term" value="F:serine-type peptidase activity"/>
    <property type="evidence" value="ECO:0007669"/>
    <property type="project" value="UniProtKB-KW"/>
</dbReference>
<accession>A0ABD0YF90</accession>
<dbReference type="GO" id="GO:0006508">
    <property type="term" value="P:proteolysis"/>
    <property type="evidence" value="ECO:0007669"/>
    <property type="project" value="UniProtKB-KW"/>
</dbReference>
<dbReference type="Proteomes" id="UP001558652">
    <property type="component" value="Unassembled WGS sequence"/>
</dbReference>
<evidence type="ECO:0000259" key="9">
    <source>
        <dbReference type="PROSITE" id="PS50240"/>
    </source>
</evidence>
<evidence type="ECO:0000256" key="5">
    <source>
        <dbReference type="ARBA" id="ARBA00022801"/>
    </source>
</evidence>
<keyword evidence="2" id="KW-0964">Secreted</keyword>
<keyword evidence="7" id="KW-0865">Zymogen</keyword>
<comment type="subcellular location">
    <subcellularLocation>
        <location evidence="1">Secreted</location>
    </subcellularLocation>
</comment>
<dbReference type="PROSITE" id="PS50240">
    <property type="entry name" value="TRYPSIN_DOM"/>
    <property type="match status" value="1"/>
</dbReference>
<gene>
    <name evidence="10" type="ORF">AAG570_012920</name>
</gene>
<keyword evidence="11" id="KW-1185">Reference proteome</keyword>
<evidence type="ECO:0000256" key="3">
    <source>
        <dbReference type="ARBA" id="ARBA00022670"/>
    </source>
</evidence>
<evidence type="ECO:0000256" key="2">
    <source>
        <dbReference type="ARBA" id="ARBA00022525"/>
    </source>
</evidence>
<comment type="caution">
    <text evidence="10">The sequence shown here is derived from an EMBL/GenBank/DDBJ whole genome shotgun (WGS) entry which is preliminary data.</text>
</comment>
<evidence type="ECO:0000256" key="7">
    <source>
        <dbReference type="ARBA" id="ARBA00023145"/>
    </source>
</evidence>
<keyword evidence="5" id="KW-0378">Hydrolase</keyword>
<dbReference type="Pfam" id="PF00089">
    <property type="entry name" value="Trypsin"/>
    <property type="match status" value="1"/>
</dbReference>
<dbReference type="PRINTS" id="PR00722">
    <property type="entry name" value="CHYMOTRYPSIN"/>
</dbReference>
<dbReference type="InterPro" id="IPR043504">
    <property type="entry name" value="Peptidase_S1_PA_chymotrypsin"/>
</dbReference>
<dbReference type="EMBL" id="JBFDAA010000008">
    <property type="protein sequence ID" value="KAL1129976.1"/>
    <property type="molecule type" value="Genomic_DNA"/>
</dbReference>
<dbReference type="PANTHER" id="PTHR24260:SF143">
    <property type="entry name" value="SERINE PROTEASE GD-LIKE PROTEIN"/>
    <property type="match status" value="1"/>
</dbReference>
<name>A0ABD0YF90_9HEMI</name>
<dbReference type="SUPFAM" id="SSF50494">
    <property type="entry name" value="Trypsin-like serine proteases"/>
    <property type="match status" value="1"/>
</dbReference>
<proteinExistence type="predicted"/>
<evidence type="ECO:0000313" key="11">
    <source>
        <dbReference type="Proteomes" id="UP001558652"/>
    </source>
</evidence>
<evidence type="ECO:0000313" key="10">
    <source>
        <dbReference type="EMBL" id="KAL1129976.1"/>
    </source>
</evidence>
<keyword evidence="6" id="KW-0720">Serine protease</keyword>
<dbReference type="Gene3D" id="2.40.10.10">
    <property type="entry name" value="Trypsin-like serine proteases"/>
    <property type="match status" value="1"/>
</dbReference>
<keyword evidence="3" id="KW-0645">Protease</keyword>
<evidence type="ECO:0000256" key="4">
    <source>
        <dbReference type="ARBA" id="ARBA00022729"/>
    </source>
</evidence>
<feature type="domain" description="Peptidase S1" evidence="9">
    <location>
        <begin position="31"/>
        <end position="285"/>
    </location>
</feature>
<keyword evidence="4" id="KW-0732">Signal</keyword>
<dbReference type="InterPro" id="IPR001254">
    <property type="entry name" value="Trypsin_dom"/>
</dbReference>
<evidence type="ECO:0000256" key="8">
    <source>
        <dbReference type="ARBA" id="ARBA00023157"/>
    </source>
</evidence>
<dbReference type="FunFam" id="2.40.10.10:FF:000146">
    <property type="entry name" value="Serine protease 53"/>
    <property type="match status" value="1"/>
</dbReference>